<proteinExistence type="predicted"/>
<dbReference type="SUPFAM" id="SSF49452">
    <property type="entry name" value="Starch-binding domain-like"/>
    <property type="match status" value="1"/>
</dbReference>
<evidence type="ECO:0008006" key="2">
    <source>
        <dbReference type="Google" id="ProtNLM"/>
    </source>
</evidence>
<organism evidence="1">
    <name type="scientific">marine metagenome</name>
    <dbReference type="NCBI Taxonomy" id="408172"/>
    <lineage>
        <taxon>unclassified sequences</taxon>
        <taxon>metagenomes</taxon>
        <taxon>ecological metagenomes</taxon>
    </lineage>
</organism>
<dbReference type="Gene3D" id="2.60.40.1120">
    <property type="entry name" value="Carboxypeptidase-like, regulatory domain"/>
    <property type="match status" value="1"/>
</dbReference>
<accession>A0A382SHL0</accession>
<dbReference type="Pfam" id="PF13620">
    <property type="entry name" value="CarboxypepD_reg"/>
    <property type="match status" value="1"/>
</dbReference>
<sequence length="311" mass="33758">MENINFKLTFQVDTTFDYDGSGKISGVVATTDKTAVARAKVEMRSKDWMIFTETQTDNDGAYSFGRLPANTYILTAAPPSGVDAYQKYGKSPETEVVLSDGATETKNLTLAAANVYGRIVKPDGKPASYVHFWIFEDTDGDGGFDWKSDGSAKEYDGETDSNGYFSVTVSETSYGMEFHLPPDFNGIEPLSVQKFSINSNETAEKNFGTITLSKTTKTISGKVTNSGGNAITKGFVFAWRVDGQGWAEAELGSDGSYTLSVGPGEWEIMVEPPWDGSADWQYTGNPKRARFSDSIAIYSLATSKGTVTVKT</sequence>
<evidence type="ECO:0000313" key="1">
    <source>
        <dbReference type="EMBL" id="SVD09339.1"/>
    </source>
</evidence>
<dbReference type="AlphaFoldDB" id="A0A382SHL0"/>
<protein>
    <recommendedName>
        <fullName evidence="2">SD-repeat containing protein B domain-containing protein</fullName>
    </recommendedName>
</protein>
<name>A0A382SHL0_9ZZZZ</name>
<gene>
    <name evidence="1" type="ORF">METZ01_LOCUS362193</name>
</gene>
<dbReference type="GO" id="GO:0030246">
    <property type="term" value="F:carbohydrate binding"/>
    <property type="evidence" value="ECO:0007669"/>
    <property type="project" value="InterPro"/>
</dbReference>
<dbReference type="SUPFAM" id="SSF49464">
    <property type="entry name" value="Carboxypeptidase regulatory domain-like"/>
    <property type="match status" value="1"/>
</dbReference>
<feature type="non-terminal residue" evidence="1">
    <location>
        <position position="311"/>
    </location>
</feature>
<dbReference type="EMBL" id="UINC01129143">
    <property type="protein sequence ID" value="SVD09339.1"/>
    <property type="molecule type" value="Genomic_DNA"/>
</dbReference>
<reference evidence="1" key="1">
    <citation type="submission" date="2018-05" db="EMBL/GenBank/DDBJ databases">
        <authorList>
            <person name="Lanie J.A."/>
            <person name="Ng W.-L."/>
            <person name="Kazmierczak K.M."/>
            <person name="Andrzejewski T.M."/>
            <person name="Davidsen T.M."/>
            <person name="Wayne K.J."/>
            <person name="Tettelin H."/>
            <person name="Glass J.I."/>
            <person name="Rusch D."/>
            <person name="Podicherti R."/>
            <person name="Tsui H.-C.T."/>
            <person name="Winkler M.E."/>
        </authorList>
    </citation>
    <scope>NUCLEOTIDE SEQUENCE</scope>
</reference>
<dbReference type="InterPro" id="IPR008969">
    <property type="entry name" value="CarboxyPept-like_regulatory"/>
</dbReference>
<dbReference type="InterPro" id="IPR013784">
    <property type="entry name" value="Carb-bd-like_fold"/>
</dbReference>